<dbReference type="InterPro" id="IPR027580">
    <property type="entry name" value="EXLDI"/>
</dbReference>
<sequence length="174" mass="19534">MCIVMLMPTRNVYVSEDDVSLFAEAGEIAGSLSSAVVEALRDYVKKRGHSAEGYQEIELKLSTGDVDRRVTFVGRRLVRLRRPDPEGTRIDTVYLTAKGQLAVATKVQRRLPDWTAGQDDLWSNPETWSRDFWIAGDKTLSVFPDIDHLQKEDPVMAEQARAALTTPTLEVLDI</sequence>
<evidence type="ECO:0000313" key="2">
    <source>
        <dbReference type="Proteomes" id="UP000186855"/>
    </source>
</evidence>
<reference evidence="1 2" key="1">
    <citation type="submission" date="2016-12" db="EMBL/GenBank/DDBJ databases">
        <title>Genomic comparison of strains in the 'Actinomyces naeslundii' group.</title>
        <authorList>
            <person name="Mughal S.R."/>
            <person name="Do T."/>
            <person name="Gilbert S.C."/>
            <person name="Witherden E.A."/>
            <person name="Didelot X."/>
            <person name="Beighton D."/>
        </authorList>
    </citation>
    <scope>NUCLEOTIDE SEQUENCE [LARGE SCALE GENOMIC DNA]</scope>
    <source>
        <strain evidence="1 2">S24V</strain>
    </source>
</reference>
<dbReference type="EMBL" id="MSKI01000092">
    <property type="protein sequence ID" value="OLO51543.1"/>
    <property type="molecule type" value="Genomic_DNA"/>
</dbReference>
<proteinExistence type="predicted"/>
<accession>A0A1Q8VTX2</accession>
<dbReference type="AlphaFoldDB" id="A0A1Q8VTX2"/>
<organism evidence="1 2">
    <name type="scientific">Actinomyces oris</name>
    <dbReference type="NCBI Taxonomy" id="544580"/>
    <lineage>
        <taxon>Bacteria</taxon>
        <taxon>Bacillati</taxon>
        <taxon>Actinomycetota</taxon>
        <taxon>Actinomycetes</taxon>
        <taxon>Actinomycetales</taxon>
        <taxon>Actinomycetaceae</taxon>
        <taxon>Actinomyces</taxon>
    </lineage>
</organism>
<dbReference type="NCBIfam" id="TIGR04342">
    <property type="entry name" value="EXLDI"/>
    <property type="match status" value="1"/>
</dbReference>
<evidence type="ECO:0000313" key="1">
    <source>
        <dbReference type="EMBL" id="OLO51543.1"/>
    </source>
</evidence>
<gene>
    <name evidence="1" type="ORF">BKH30_08390</name>
</gene>
<dbReference type="Proteomes" id="UP000186855">
    <property type="component" value="Unassembled WGS sequence"/>
</dbReference>
<name>A0A1Q8VTX2_9ACTO</name>
<comment type="caution">
    <text evidence="1">The sequence shown here is derived from an EMBL/GenBank/DDBJ whole genome shotgun (WGS) entry which is preliminary data.</text>
</comment>
<protein>
    <submittedName>
        <fullName evidence="1">EXLDI protein</fullName>
    </submittedName>
</protein>